<reference evidence="2 3" key="1">
    <citation type="submission" date="2022-12" db="EMBL/GenBank/DDBJ databases">
        <title>Coexistence and Characterization of a Novel Tigecycline Resistance gene tet(X) variant and blaNDM-1 in a Pseudomonas caeni Isolate of Chicken Origin.</title>
        <authorList>
            <person name="Lu X."/>
            <person name="Zhang L."/>
            <person name="Li R."/>
            <person name="Wang Z."/>
        </authorList>
    </citation>
    <scope>NUCLEOTIDE SEQUENCE [LARGE SCALE GENOMIC DNA]</scope>
    <source>
        <strain evidence="2 3">CE14</strain>
    </source>
</reference>
<dbReference type="KEGG" id="dce:O6P33_04755"/>
<proteinExistence type="predicted"/>
<name>A0AAE9VPW3_9GAMM</name>
<accession>A0AAE9VPW3</accession>
<dbReference type="RefSeq" id="WP_269819080.1">
    <property type="nucleotide sequence ID" value="NZ_CP114976.1"/>
</dbReference>
<evidence type="ECO:0000313" key="3">
    <source>
        <dbReference type="Proteomes" id="UP001212189"/>
    </source>
</evidence>
<dbReference type="InterPro" id="IPR022304">
    <property type="entry name" value="ICE_PFGI_1_ParB"/>
</dbReference>
<evidence type="ECO:0000313" key="2">
    <source>
        <dbReference type="EMBL" id="WBE26145.1"/>
    </source>
</evidence>
<evidence type="ECO:0000256" key="1">
    <source>
        <dbReference type="SAM" id="MobiDB-lite"/>
    </source>
</evidence>
<dbReference type="GO" id="GO:0007059">
    <property type="term" value="P:chromosome segregation"/>
    <property type="evidence" value="ECO:0007669"/>
    <property type="project" value="TreeGrafter"/>
</dbReference>
<feature type="compositionally biased region" description="Basic and acidic residues" evidence="1">
    <location>
        <begin position="363"/>
        <end position="374"/>
    </location>
</feature>
<sequence>MNTKVTKELIERQMGAKGFSSNAAPLKRLTDPLQDTPMVVTLDQLRSYEHNPRKTRNPLYEEIKASIKARGLDQPPLITRRPGEDHYIIRNGGNTRLEILNELWRETKDEQFFRIHCLFKPWQSEINALAGHLAENELHGQLSFIDKAQGIAQIKAMYEEHDGEQLSLRKLSDRLKQDGYPVSHSLLGHMLECINSILPALPNTLMQGLGRAQVAKLIVLKNNLTKVWDKYDDSGSDFFEFWLMVLAAHDTGVDSYNYEVIQDELIGQMSAMLGQSYNILELDLAVASEGIVNKNPLSVEQLASIAQNPPRPVESDTEHHDVEDTATQVVSPTQEETPVASSATHTREPATQAARSSQSIPEAEPKSQSDKDIDPEAFIDGHIVTPSQESDTILRTRQQVAVHNGDQLPDFKESVLTSIPVTAGGPSSSVSDVWYIETRIKDPLSLRHNIWLLVKDICSTTGVTGFGATKEGLGFGLFGKLGTDGTPISQGVQLMLLSILRTTDSFSEKAPIPLSSALFSQVLIGGYDITVGLNGPADVGLARLEDAELVKLFRIIRLARVLVDLEKELVEQSDEEQNHE</sequence>
<organism evidence="2 3">
    <name type="scientific">Denitrificimonas caeni</name>
    <dbReference type="NCBI Taxonomy" id="521720"/>
    <lineage>
        <taxon>Bacteria</taxon>
        <taxon>Pseudomonadati</taxon>
        <taxon>Pseudomonadota</taxon>
        <taxon>Gammaproteobacteria</taxon>
        <taxon>Pseudomonadales</taxon>
        <taxon>Pseudomonadaceae</taxon>
        <taxon>Denitrificimonas</taxon>
    </lineage>
</organism>
<protein>
    <submittedName>
        <fullName evidence="2">ParB N-terminal domain-containing protein</fullName>
    </submittedName>
</protein>
<dbReference type="PANTHER" id="PTHR33375">
    <property type="entry name" value="CHROMOSOME-PARTITIONING PROTEIN PARB-RELATED"/>
    <property type="match status" value="1"/>
</dbReference>
<dbReference type="SUPFAM" id="SSF110849">
    <property type="entry name" value="ParB/Sulfiredoxin"/>
    <property type="match status" value="1"/>
</dbReference>
<dbReference type="AlphaFoldDB" id="A0AAE9VPW3"/>
<dbReference type="PANTHER" id="PTHR33375:SF1">
    <property type="entry name" value="CHROMOSOME-PARTITIONING PROTEIN PARB-RELATED"/>
    <property type="match status" value="1"/>
</dbReference>
<dbReference type="EMBL" id="CP114976">
    <property type="protein sequence ID" value="WBE26145.1"/>
    <property type="molecule type" value="Genomic_DNA"/>
</dbReference>
<feature type="compositionally biased region" description="Basic and acidic residues" evidence="1">
    <location>
        <begin position="313"/>
        <end position="323"/>
    </location>
</feature>
<dbReference type="InterPro" id="IPR050336">
    <property type="entry name" value="Chromosome_partition/occlusion"/>
</dbReference>
<dbReference type="InterPro" id="IPR036086">
    <property type="entry name" value="ParB/Sulfiredoxin_sf"/>
</dbReference>
<gene>
    <name evidence="2" type="ORF">O6P33_04755</name>
</gene>
<dbReference type="Proteomes" id="UP001212189">
    <property type="component" value="Chromosome"/>
</dbReference>
<dbReference type="NCBIfam" id="TIGR03764">
    <property type="entry name" value="ICE_PFGI_1_parB"/>
    <property type="match status" value="1"/>
</dbReference>
<feature type="compositionally biased region" description="Polar residues" evidence="1">
    <location>
        <begin position="325"/>
        <end position="344"/>
    </location>
</feature>
<dbReference type="GO" id="GO:0005694">
    <property type="term" value="C:chromosome"/>
    <property type="evidence" value="ECO:0007669"/>
    <property type="project" value="TreeGrafter"/>
</dbReference>
<keyword evidence="3" id="KW-1185">Reference proteome</keyword>
<feature type="region of interest" description="Disordered" evidence="1">
    <location>
        <begin position="305"/>
        <end position="374"/>
    </location>
</feature>